<evidence type="ECO:0000313" key="4">
    <source>
        <dbReference type="Proteomes" id="UP000030104"/>
    </source>
</evidence>
<feature type="domain" description="Xylanolytic transcriptional activator regulatory" evidence="2">
    <location>
        <begin position="6"/>
        <end position="74"/>
    </location>
</feature>
<dbReference type="PhylomeDB" id="A0A0A2KRL1"/>
<dbReference type="GO" id="GO:0006351">
    <property type="term" value="P:DNA-templated transcription"/>
    <property type="evidence" value="ECO:0007669"/>
    <property type="project" value="InterPro"/>
</dbReference>
<evidence type="ECO:0000256" key="1">
    <source>
        <dbReference type="ARBA" id="ARBA00023242"/>
    </source>
</evidence>
<proteinExistence type="predicted"/>
<comment type="caution">
    <text evidence="3">The sequence shown here is derived from an EMBL/GenBank/DDBJ whole genome shotgun (WGS) entry which is preliminary data.</text>
</comment>
<dbReference type="HOGENOM" id="CLU_2360389_0_0_1"/>
<dbReference type="Pfam" id="PF04082">
    <property type="entry name" value="Fungal_trans"/>
    <property type="match status" value="1"/>
</dbReference>
<dbReference type="OrthoDB" id="2123952at2759"/>
<dbReference type="GO" id="GO:0008270">
    <property type="term" value="F:zinc ion binding"/>
    <property type="evidence" value="ECO:0007669"/>
    <property type="project" value="InterPro"/>
</dbReference>
<dbReference type="Proteomes" id="UP000030104">
    <property type="component" value="Unassembled WGS sequence"/>
</dbReference>
<keyword evidence="1" id="KW-0539">Nucleus</keyword>
<gene>
    <name evidence="3" type="ORF">PITC_000340</name>
</gene>
<dbReference type="STRING" id="40296.A0A0A2KRL1"/>
<sequence>MNVVTDLFMRTCDLLAVQALLGLAIFFPGTLNPQPLFMFVAAAVRLSQSIGLHNSSSFGLPESHIEERRRFFLDSVHFESRNLPEDQPPCCPRYPR</sequence>
<keyword evidence="4" id="KW-1185">Reference proteome</keyword>
<accession>A0A0A2KRL1</accession>
<name>A0A0A2KRL1_PENIT</name>
<dbReference type="AlphaFoldDB" id="A0A0A2KRL1"/>
<organism evidence="3 4">
    <name type="scientific">Penicillium italicum</name>
    <name type="common">Blue mold</name>
    <dbReference type="NCBI Taxonomy" id="40296"/>
    <lineage>
        <taxon>Eukaryota</taxon>
        <taxon>Fungi</taxon>
        <taxon>Dikarya</taxon>
        <taxon>Ascomycota</taxon>
        <taxon>Pezizomycotina</taxon>
        <taxon>Eurotiomycetes</taxon>
        <taxon>Eurotiomycetidae</taxon>
        <taxon>Eurotiales</taxon>
        <taxon>Aspergillaceae</taxon>
        <taxon>Penicillium</taxon>
    </lineage>
</organism>
<dbReference type="InterPro" id="IPR007219">
    <property type="entry name" value="XnlR_reg_dom"/>
</dbReference>
<reference evidence="3 4" key="1">
    <citation type="journal article" date="2015" name="Mol. Plant Microbe Interact.">
        <title>Genome, transcriptome, and functional analyses of Penicillium expansum provide new insights into secondary metabolism and pathogenicity.</title>
        <authorList>
            <person name="Ballester A.R."/>
            <person name="Marcet-Houben M."/>
            <person name="Levin E."/>
            <person name="Sela N."/>
            <person name="Selma-Lazaro C."/>
            <person name="Carmona L."/>
            <person name="Wisniewski M."/>
            <person name="Droby S."/>
            <person name="Gonzalez-Candelas L."/>
            <person name="Gabaldon T."/>
        </authorList>
    </citation>
    <scope>NUCLEOTIDE SEQUENCE [LARGE SCALE GENOMIC DNA]</scope>
    <source>
        <strain evidence="3 4">PHI-1</strain>
    </source>
</reference>
<dbReference type="CDD" id="cd12148">
    <property type="entry name" value="fungal_TF_MHR"/>
    <property type="match status" value="1"/>
</dbReference>
<dbReference type="EMBL" id="JQGA01001136">
    <property type="protein sequence ID" value="KGO69536.1"/>
    <property type="molecule type" value="Genomic_DNA"/>
</dbReference>
<dbReference type="GO" id="GO:0003677">
    <property type="term" value="F:DNA binding"/>
    <property type="evidence" value="ECO:0007669"/>
    <property type="project" value="InterPro"/>
</dbReference>
<evidence type="ECO:0000313" key="3">
    <source>
        <dbReference type="EMBL" id="KGO69536.1"/>
    </source>
</evidence>
<protein>
    <submittedName>
        <fullName evidence="3">Transcription factor, fungi</fullName>
    </submittedName>
</protein>
<evidence type="ECO:0000259" key="2">
    <source>
        <dbReference type="Pfam" id="PF04082"/>
    </source>
</evidence>